<gene>
    <name evidence="1" type="ORF">AZH43_07420</name>
</gene>
<evidence type="ECO:0000313" key="2">
    <source>
        <dbReference type="Proteomes" id="UP000076276"/>
    </source>
</evidence>
<organism evidence="1 2">
    <name type="scientific">Acinetobacter pragensis</name>
    <dbReference type="NCBI Taxonomy" id="1806892"/>
    <lineage>
        <taxon>Bacteria</taxon>
        <taxon>Pseudomonadati</taxon>
        <taxon>Pseudomonadota</taxon>
        <taxon>Gammaproteobacteria</taxon>
        <taxon>Moraxellales</taxon>
        <taxon>Moraxellaceae</taxon>
        <taxon>Acinetobacter</taxon>
    </lineage>
</organism>
<reference evidence="1 2" key="1">
    <citation type="submission" date="2016-03" db="EMBL/GenBank/DDBJ databases">
        <title>Acinetobacter genomospecies 28 strain ANC 4149.</title>
        <authorList>
            <person name="Radolfova-Krizova L."/>
            <person name="Nemec A."/>
        </authorList>
    </citation>
    <scope>NUCLEOTIDE SEQUENCE [LARGE SCALE GENOMIC DNA]</scope>
    <source>
        <strain evidence="1 2">ANC 4149</strain>
    </source>
</reference>
<accession>A0A151Y5D5</accession>
<proteinExistence type="predicted"/>
<dbReference type="RefSeq" id="WP_067666594.1">
    <property type="nucleotide sequence ID" value="NZ_CBCSIK010000008.1"/>
</dbReference>
<protein>
    <submittedName>
        <fullName evidence="1">Uncharacterized protein</fullName>
    </submittedName>
</protein>
<dbReference type="Proteomes" id="UP000076276">
    <property type="component" value="Unassembled WGS sequence"/>
</dbReference>
<dbReference type="STRING" id="1806892.AZH43_07420"/>
<dbReference type="OrthoDB" id="6667148at2"/>
<sequence length="587" mass="62860">MSLSDLMQQQFKAQMLATQQCQNYFYKDGEETGFDSAMGMPEIRPQALNELLDIMGFDSASDVDEAIKTGISQYQYCHGGELPHPSIIATALSNGVAIAKKVCSYSDQATQGYADLEKGFDDISNTHQESVSIVPALSVTTIATTIAYASPIVAYIPNSNGSNEVPIVAARFVTDRTFGAMEKNDYLDGVQAAKPYAEGRFRFALSNGGAGAVYTVVAHTHYADYAAKTPDINAPLLPFISGNVSIRIAGKEVAHTRSRSKSKLAGSISAIAEKNANIGGEVYSVTSSNINLDTSSISVTLDKELPDGIKLEVCLIADFEARDAANKFKMEPVGVSMEPEYETLVSAPIMTQIRASKLLVNQISSELKVGFVGTALGLMQGKIYLEQTIRLLGEGKDRALYNGREFTFDASRGVTGNLAAAYNTSGDLFGEFMKYLEAAKLGIVQDSGGATVGFDLYVGDTAKIFFAQLSSDKMPVKTGATAGHGQIVRIGTLADGTNVYHVPSSAAVLNEAGQAFEMLLIGRGNEPVRNPFIGFTEMPLTVSEATPDPREQLIALIGSQAAELNPLDRYADQFALINAINMPKLKN</sequence>
<dbReference type="AlphaFoldDB" id="A0A151Y5D5"/>
<keyword evidence="2" id="KW-1185">Reference proteome</keyword>
<name>A0A151Y5D5_9GAMM</name>
<evidence type="ECO:0000313" key="1">
    <source>
        <dbReference type="EMBL" id="KYQ73245.1"/>
    </source>
</evidence>
<comment type="caution">
    <text evidence="1">The sequence shown here is derived from an EMBL/GenBank/DDBJ whole genome shotgun (WGS) entry which is preliminary data.</text>
</comment>
<dbReference type="EMBL" id="LUAW01000011">
    <property type="protein sequence ID" value="KYQ73245.1"/>
    <property type="molecule type" value="Genomic_DNA"/>
</dbReference>